<sequence>IDTQPTSITLTWPLLRENYPYRRYYDVAIVADKHTALTKIRTNKRRKTFTGLEPNTRYLIGIIEHLIAQNGTFLPTKQFLKGWHSTSPFVGQIVDGLKFPNTTATSITVSWFVPRPRPGDRNVYYLVANNTKTSTSVMLIISKTEATLFDLEPNTKYNISVLSADANTKGIGGKEVQVVNNEVTTLPMVGQKVKDLSFPSTTAWSIKVTWTAS</sequence>
<name>A0A0X3PPI8_SCHSO</name>
<dbReference type="InterPro" id="IPR013783">
    <property type="entry name" value="Ig-like_fold"/>
</dbReference>
<evidence type="ECO:0000313" key="3">
    <source>
        <dbReference type="EMBL" id="JAP53609.1"/>
    </source>
</evidence>
<dbReference type="InterPro" id="IPR003961">
    <property type="entry name" value="FN3_dom"/>
</dbReference>
<dbReference type="InterPro" id="IPR050991">
    <property type="entry name" value="ECM_Regulatory_Proteins"/>
</dbReference>
<feature type="domain" description="Fibronectin type-III" evidence="2">
    <location>
        <begin position="93"/>
        <end position="188"/>
    </location>
</feature>
<dbReference type="SUPFAM" id="SSF49265">
    <property type="entry name" value="Fibronectin type III"/>
    <property type="match status" value="1"/>
</dbReference>
<dbReference type="CDD" id="cd00063">
    <property type="entry name" value="FN3"/>
    <property type="match status" value="1"/>
</dbReference>
<dbReference type="SMART" id="SM00060">
    <property type="entry name" value="FN3"/>
    <property type="match status" value="1"/>
</dbReference>
<dbReference type="Gene3D" id="2.60.40.10">
    <property type="entry name" value="Immunoglobulins"/>
    <property type="match status" value="2"/>
</dbReference>
<gene>
    <name evidence="3" type="primary">TENR</name>
    <name evidence="3" type="ORF">TR112761</name>
</gene>
<feature type="non-terminal residue" evidence="3">
    <location>
        <position position="1"/>
    </location>
</feature>
<feature type="non-terminal residue" evidence="3">
    <location>
        <position position="213"/>
    </location>
</feature>
<dbReference type="PROSITE" id="PS50853">
    <property type="entry name" value="FN3"/>
    <property type="match status" value="1"/>
</dbReference>
<dbReference type="InterPro" id="IPR036116">
    <property type="entry name" value="FN3_sf"/>
</dbReference>
<evidence type="ECO:0000259" key="2">
    <source>
        <dbReference type="PROSITE" id="PS50853"/>
    </source>
</evidence>
<reference evidence="3" key="1">
    <citation type="submission" date="2016-01" db="EMBL/GenBank/DDBJ databases">
        <title>Reference transcriptome for the parasite Schistocephalus solidus: insights into the molecular evolution of parasitism.</title>
        <authorList>
            <person name="Hebert F.O."/>
            <person name="Grambauer S."/>
            <person name="Barber I."/>
            <person name="Landry C.R."/>
            <person name="Aubin-Horth N."/>
        </authorList>
    </citation>
    <scope>NUCLEOTIDE SEQUENCE</scope>
</reference>
<dbReference type="Pfam" id="PF00041">
    <property type="entry name" value="fn3"/>
    <property type="match status" value="1"/>
</dbReference>
<proteinExistence type="predicted"/>
<dbReference type="AlphaFoldDB" id="A0A0X3PPI8"/>
<evidence type="ECO:0000256" key="1">
    <source>
        <dbReference type="ARBA" id="ARBA00022737"/>
    </source>
</evidence>
<accession>A0A0X3PPI8</accession>
<keyword evidence="1" id="KW-0677">Repeat</keyword>
<organism evidence="3">
    <name type="scientific">Schistocephalus solidus</name>
    <name type="common">Tapeworm</name>
    <dbReference type="NCBI Taxonomy" id="70667"/>
    <lineage>
        <taxon>Eukaryota</taxon>
        <taxon>Metazoa</taxon>
        <taxon>Spiralia</taxon>
        <taxon>Lophotrochozoa</taxon>
        <taxon>Platyhelminthes</taxon>
        <taxon>Cestoda</taxon>
        <taxon>Eucestoda</taxon>
        <taxon>Diphyllobothriidea</taxon>
        <taxon>Diphyllobothriidae</taxon>
        <taxon>Schistocephalus</taxon>
    </lineage>
</organism>
<dbReference type="PANTHER" id="PTHR46708">
    <property type="entry name" value="TENASCIN"/>
    <property type="match status" value="1"/>
</dbReference>
<protein>
    <submittedName>
        <fullName evidence="3">Tenascin-R</fullName>
    </submittedName>
</protein>
<dbReference type="PANTHER" id="PTHR46708:SF2">
    <property type="entry name" value="FIBRONECTIN TYPE-III DOMAIN-CONTAINING PROTEIN"/>
    <property type="match status" value="1"/>
</dbReference>
<dbReference type="EMBL" id="GEEE01009616">
    <property type="protein sequence ID" value="JAP53609.1"/>
    <property type="molecule type" value="Transcribed_RNA"/>
</dbReference>